<evidence type="ECO:0000256" key="2">
    <source>
        <dbReference type="ARBA" id="ARBA00022727"/>
    </source>
</evidence>
<dbReference type="PANTHER" id="PTHR23359">
    <property type="entry name" value="NUCLEOTIDE KINASE"/>
    <property type="match status" value="1"/>
</dbReference>
<dbReference type="Pfam" id="PF00406">
    <property type="entry name" value="ADK"/>
    <property type="match status" value="1"/>
</dbReference>
<dbReference type="SUPFAM" id="SSF52540">
    <property type="entry name" value="P-loop containing nucleoside triphosphate hydrolases"/>
    <property type="match status" value="1"/>
</dbReference>
<protein>
    <recommendedName>
        <fullName evidence="5 7">Adenylate kinase</fullName>
        <shortName evidence="5">AK</shortName>
        <ecNumber evidence="5 7">2.7.4.3</ecNumber>
    </recommendedName>
    <alternativeName>
        <fullName evidence="5">ATP-AMP transphosphorylase</fullName>
    </alternativeName>
    <alternativeName>
        <fullName evidence="5">ATP:AMP phosphotransferase</fullName>
    </alternativeName>
    <alternativeName>
        <fullName evidence="5">Adenylate monophosphate kinase</fullName>
    </alternativeName>
</protein>
<evidence type="ECO:0000256" key="4">
    <source>
        <dbReference type="ARBA" id="ARBA00022777"/>
    </source>
</evidence>
<dbReference type="EMBL" id="PEZW01000018">
    <property type="protein sequence ID" value="PIS07549.1"/>
    <property type="molecule type" value="Genomic_DNA"/>
</dbReference>
<feature type="binding site" evidence="5">
    <location>
        <begin position="15"/>
        <end position="20"/>
    </location>
    <ligand>
        <name>ATP</name>
        <dbReference type="ChEBI" id="CHEBI:30616"/>
    </ligand>
</feature>
<feature type="binding site" evidence="5">
    <location>
        <begin position="141"/>
        <end position="142"/>
    </location>
    <ligand>
        <name>ATP</name>
        <dbReference type="ChEBI" id="CHEBI:30616"/>
    </ligand>
</feature>
<dbReference type="GO" id="GO:0005737">
    <property type="term" value="C:cytoplasm"/>
    <property type="evidence" value="ECO:0007669"/>
    <property type="project" value="UniProtKB-SubCell"/>
</dbReference>
<feature type="binding site" evidence="5">
    <location>
        <position position="200"/>
    </location>
    <ligand>
        <name>ATP</name>
        <dbReference type="ChEBI" id="CHEBI:30616"/>
    </ligand>
</feature>
<comment type="pathway">
    <text evidence="5">Purine metabolism; AMP biosynthesis via salvage pathway; AMP from ADP: step 1/1.</text>
</comment>
<evidence type="ECO:0000313" key="9">
    <source>
        <dbReference type="Proteomes" id="UP000231382"/>
    </source>
</evidence>
<dbReference type="EC" id="2.7.4.3" evidence="5 7"/>
<dbReference type="AlphaFoldDB" id="A0A2H0W640"/>
<dbReference type="Proteomes" id="UP000231382">
    <property type="component" value="Unassembled WGS sequence"/>
</dbReference>
<keyword evidence="5 7" id="KW-0067">ATP-binding</keyword>
<keyword evidence="4 5" id="KW-0418">Kinase</keyword>
<keyword evidence="2 5" id="KW-0545">Nucleotide biosynthesis</keyword>
<comment type="caution">
    <text evidence="5">Lacks conserved residue(s) required for the propagation of feature annotation.</text>
</comment>
<comment type="domain">
    <text evidence="5">Consists of three domains, a large central CORE domain and two small peripheral domains, NMPbind and LID, which undergo movements during catalysis. The LID domain closes over the site of phosphoryl transfer upon ATP binding. Assembling and dissambling the active center during each catalytic cycle provides an effective means to prevent ATP hydrolysis. Some bacteria have evolved a zinc-coordinating structure that stabilizes the LID domain.</text>
</comment>
<feature type="binding site" evidence="5">
    <location>
        <position position="171"/>
    </location>
    <ligand>
        <name>AMP</name>
        <dbReference type="ChEBI" id="CHEBI:456215"/>
    </ligand>
</feature>
<evidence type="ECO:0000313" key="8">
    <source>
        <dbReference type="EMBL" id="PIS07549.1"/>
    </source>
</evidence>
<dbReference type="CDD" id="cd01428">
    <property type="entry name" value="ADK"/>
    <property type="match status" value="1"/>
</dbReference>
<evidence type="ECO:0000256" key="1">
    <source>
        <dbReference type="ARBA" id="ARBA00022679"/>
    </source>
</evidence>
<proteinExistence type="inferred from homology"/>
<comment type="caution">
    <text evidence="8">The sequence shown here is derived from an EMBL/GenBank/DDBJ whole genome shotgun (WGS) entry which is preliminary data.</text>
</comment>
<dbReference type="PRINTS" id="PR00094">
    <property type="entry name" value="ADENYLTKNASE"/>
</dbReference>
<evidence type="ECO:0000256" key="3">
    <source>
        <dbReference type="ARBA" id="ARBA00022741"/>
    </source>
</evidence>
<name>A0A2H0W640_9BACT</name>
<keyword evidence="5" id="KW-0963">Cytoplasm</keyword>
<comment type="subcellular location">
    <subcellularLocation>
        <location evidence="5 7">Cytoplasm</location>
    </subcellularLocation>
</comment>
<dbReference type="GO" id="GO:0005524">
    <property type="term" value="F:ATP binding"/>
    <property type="evidence" value="ECO:0007669"/>
    <property type="project" value="UniProtKB-UniRule"/>
</dbReference>
<sequence>MSHQKTIYSFIGLPASGKGTQASILAKKIKAKVIGIGDLIRETIKDTGDDPFLIDIKKRYDDGTPQPDAVAIDLVTAYLGNIDSDVIFDNFPFSNGQAEFLSNYLSKHSEWEIIIIYIELAPETAIRRATSRKICSGCGAIYEATDEMICKKCGGSLAVRSDDNEETVRARISQYLPKINEVIKYFENSNSKIIKVDGEKSIEEVSGEIASKI</sequence>
<keyword evidence="1 5" id="KW-0808">Transferase</keyword>
<feature type="binding site" evidence="5">
    <location>
        <position position="97"/>
    </location>
    <ligand>
        <name>AMP</name>
        <dbReference type="ChEBI" id="CHEBI:456215"/>
    </ligand>
</feature>
<comment type="function">
    <text evidence="5">Catalyzes the reversible transfer of the terminal phosphate group between ATP and AMP. Plays an important role in cellular energy homeostasis and in adenine nucleotide metabolism.</text>
</comment>
<dbReference type="HAMAP" id="MF_00235">
    <property type="entry name" value="Adenylate_kinase_Adk"/>
    <property type="match status" value="1"/>
</dbReference>
<feature type="binding site" evidence="5">
    <location>
        <position position="135"/>
    </location>
    <ligand>
        <name>Zn(2+)</name>
        <dbReference type="ChEBI" id="CHEBI:29105"/>
        <note>structural</note>
    </ligand>
</feature>
<feature type="binding site" evidence="5">
    <location>
        <position position="153"/>
    </location>
    <ligand>
        <name>Zn(2+)</name>
        <dbReference type="ChEBI" id="CHEBI:29105"/>
        <note>structural</note>
    </ligand>
</feature>
<dbReference type="GO" id="GO:0044209">
    <property type="term" value="P:AMP salvage"/>
    <property type="evidence" value="ECO:0007669"/>
    <property type="project" value="UniProtKB-UniRule"/>
</dbReference>
<dbReference type="Gene3D" id="3.40.50.300">
    <property type="entry name" value="P-loop containing nucleotide triphosphate hydrolases"/>
    <property type="match status" value="1"/>
</dbReference>
<organism evidence="8 9">
    <name type="scientific">Candidatus Berkelbacteria bacterium CG10_big_fil_rev_8_21_14_0_10_43_13</name>
    <dbReference type="NCBI Taxonomy" id="1974514"/>
    <lineage>
        <taxon>Bacteria</taxon>
        <taxon>Candidatus Berkelbacteria</taxon>
    </lineage>
</organism>
<feature type="binding site" evidence="5">
    <location>
        <position position="160"/>
    </location>
    <ligand>
        <name>AMP</name>
        <dbReference type="ChEBI" id="CHEBI:456215"/>
    </ligand>
</feature>
<comment type="subunit">
    <text evidence="5 7">Monomer.</text>
</comment>
<keyword evidence="5" id="KW-0862">Zinc</keyword>
<dbReference type="InterPro" id="IPR000850">
    <property type="entry name" value="Adenylat/UMP-CMP_kin"/>
</dbReference>
<comment type="catalytic activity">
    <reaction evidence="5 7">
        <text>AMP + ATP = 2 ADP</text>
        <dbReference type="Rhea" id="RHEA:12973"/>
        <dbReference type="ChEBI" id="CHEBI:30616"/>
        <dbReference type="ChEBI" id="CHEBI:456215"/>
        <dbReference type="ChEBI" id="CHEBI:456216"/>
        <dbReference type="EC" id="2.7.4.3"/>
    </reaction>
</comment>
<reference evidence="9" key="1">
    <citation type="submission" date="2017-09" db="EMBL/GenBank/DDBJ databases">
        <title>Depth-based differentiation of microbial function through sediment-hosted aquifers and enrichment of novel symbionts in the deep terrestrial subsurface.</title>
        <authorList>
            <person name="Probst A.J."/>
            <person name="Ladd B."/>
            <person name="Jarett J.K."/>
            <person name="Geller-Mcgrath D.E."/>
            <person name="Sieber C.M.K."/>
            <person name="Emerson J.B."/>
            <person name="Anantharaman K."/>
            <person name="Thomas B.C."/>
            <person name="Malmstrom R."/>
            <person name="Stieglmeier M."/>
            <person name="Klingl A."/>
            <person name="Woyke T."/>
            <person name="Ryan C.M."/>
            <person name="Banfield J.F."/>
        </authorList>
    </citation>
    <scope>NUCLEOTIDE SEQUENCE [LARGE SCALE GENOMIC DNA]</scope>
</reference>
<gene>
    <name evidence="5" type="primary">adk</name>
    <name evidence="8" type="ORF">COT78_02520</name>
</gene>
<feature type="binding site" evidence="5">
    <location>
        <position position="150"/>
    </location>
    <ligand>
        <name>Zn(2+)</name>
        <dbReference type="ChEBI" id="CHEBI:29105"/>
        <note>structural</note>
    </ligand>
</feature>
<accession>A0A2H0W640</accession>
<dbReference type="GO" id="GO:0004017">
    <property type="term" value="F:AMP kinase activity"/>
    <property type="evidence" value="ECO:0007669"/>
    <property type="project" value="UniProtKB-UniRule"/>
</dbReference>
<dbReference type="UniPathway" id="UPA00588">
    <property type="reaction ID" value="UER00649"/>
</dbReference>
<evidence type="ECO:0000256" key="6">
    <source>
        <dbReference type="RuleBase" id="RU003330"/>
    </source>
</evidence>
<comment type="similarity">
    <text evidence="5 6">Belongs to the adenylate kinase family.</text>
</comment>
<feature type="binding site" evidence="5">
    <location>
        <position position="41"/>
    </location>
    <ligand>
        <name>AMP</name>
        <dbReference type="ChEBI" id="CHEBI:456215"/>
    </ligand>
</feature>
<evidence type="ECO:0000256" key="5">
    <source>
        <dbReference type="HAMAP-Rule" id="MF_00235"/>
    </source>
</evidence>
<evidence type="ECO:0000256" key="7">
    <source>
        <dbReference type="RuleBase" id="RU003331"/>
    </source>
</evidence>
<dbReference type="GO" id="GO:0008270">
    <property type="term" value="F:zinc ion binding"/>
    <property type="evidence" value="ECO:0007669"/>
    <property type="project" value="UniProtKB-UniRule"/>
</dbReference>
<feature type="binding site" evidence="5">
    <location>
        <position position="138"/>
    </location>
    <ligand>
        <name>Zn(2+)</name>
        <dbReference type="ChEBI" id="CHEBI:29105"/>
        <note>structural</note>
    </ligand>
</feature>
<keyword evidence="5" id="KW-0479">Metal-binding</keyword>
<dbReference type="InterPro" id="IPR027417">
    <property type="entry name" value="P-loop_NTPase"/>
</dbReference>
<keyword evidence="3 5" id="KW-0547">Nucleotide-binding</keyword>
<feature type="binding site" evidence="5">
    <location>
        <position position="132"/>
    </location>
    <ligand>
        <name>ATP</name>
        <dbReference type="ChEBI" id="CHEBI:30616"/>
    </ligand>
</feature>